<dbReference type="PANTHER" id="PTHR30146:SF153">
    <property type="entry name" value="LACTOSE OPERON REPRESSOR"/>
    <property type="match status" value="1"/>
</dbReference>
<dbReference type="InterPro" id="IPR010982">
    <property type="entry name" value="Lambda_DNA-bd_dom_sf"/>
</dbReference>
<dbReference type="RefSeq" id="WP_093618577.1">
    <property type="nucleotide sequence ID" value="NZ_BOMT01000058.1"/>
</dbReference>
<gene>
    <name evidence="5" type="ORF">SAMN05421541_11072</name>
</gene>
<keyword evidence="2" id="KW-0238">DNA-binding</keyword>
<dbReference type="GO" id="GO:0003700">
    <property type="term" value="F:DNA-binding transcription factor activity"/>
    <property type="evidence" value="ECO:0007669"/>
    <property type="project" value="TreeGrafter"/>
</dbReference>
<evidence type="ECO:0000313" key="5">
    <source>
        <dbReference type="EMBL" id="SFF41934.1"/>
    </source>
</evidence>
<keyword evidence="3" id="KW-0804">Transcription</keyword>
<dbReference type="InterPro" id="IPR028082">
    <property type="entry name" value="Peripla_BP_I"/>
</dbReference>
<reference evidence="5 6" key="1">
    <citation type="submission" date="2016-10" db="EMBL/GenBank/DDBJ databases">
        <authorList>
            <person name="de Groot N.N."/>
        </authorList>
    </citation>
    <scope>NUCLEOTIDE SEQUENCE [LARGE SCALE GENOMIC DNA]</scope>
    <source>
        <strain evidence="5 6">DSM 43019</strain>
    </source>
</reference>
<evidence type="ECO:0000256" key="1">
    <source>
        <dbReference type="ARBA" id="ARBA00023015"/>
    </source>
</evidence>
<evidence type="ECO:0000313" key="6">
    <source>
        <dbReference type="Proteomes" id="UP000199645"/>
    </source>
</evidence>
<dbReference type="AlphaFoldDB" id="A0A1I2IIA1"/>
<dbReference type="STRING" id="35752.SAMN05421541_11072"/>
<dbReference type="InterPro" id="IPR000843">
    <property type="entry name" value="HTH_LacI"/>
</dbReference>
<dbReference type="Gene3D" id="3.40.50.2300">
    <property type="match status" value="2"/>
</dbReference>
<dbReference type="Pfam" id="PF13377">
    <property type="entry name" value="Peripla_BP_3"/>
    <property type="match status" value="1"/>
</dbReference>
<dbReference type="CDD" id="cd01392">
    <property type="entry name" value="HTH_LacI"/>
    <property type="match status" value="1"/>
</dbReference>
<dbReference type="OrthoDB" id="3510266at2"/>
<dbReference type="PANTHER" id="PTHR30146">
    <property type="entry name" value="LACI-RELATED TRANSCRIPTIONAL REPRESSOR"/>
    <property type="match status" value="1"/>
</dbReference>
<dbReference type="Pfam" id="PF00356">
    <property type="entry name" value="LacI"/>
    <property type="match status" value="1"/>
</dbReference>
<dbReference type="SUPFAM" id="SSF47413">
    <property type="entry name" value="lambda repressor-like DNA-binding domains"/>
    <property type="match status" value="1"/>
</dbReference>
<sequence>MKQSDETRATVRDVAARTGLSIATVSRVLNGRANVAPHTRERVLAAMGELGQKAPRRRGERATGIYLRCPYLLTDYFGLIVSAVTEALEPHGLQVILNAGVAAQQDHVLTALTGRRDVAGAILILPPEPGAELARLRDRGFPFVVLDPRTPPPRNLAAVSAAHFSGARQLTTHLIDLGHRRIGIAGGPRDWLAGENRFAGYLAPLADAGVLPAPELIRFVAEPTVELGHRAAAELLDLPDRPTALVAFNDKMAIGALHAAAERGLRVPDDLSVAGFDDIELGQACRPRLTTVRQPLEEMGRMAVHLLLRMLGGHRLDALHVELATELVVRESTGPIPDVFHGSGTAARHSVTRMH</sequence>
<dbReference type="SMART" id="SM00354">
    <property type="entry name" value="HTH_LACI"/>
    <property type="match status" value="1"/>
</dbReference>
<keyword evidence="1" id="KW-0805">Transcription regulation</keyword>
<dbReference type="Gene3D" id="1.10.260.40">
    <property type="entry name" value="lambda repressor-like DNA-binding domains"/>
    <property type="match status" value="1"/>
</dbReference>
<accession>A0A1I2IIA1</accession>
<dbReference type="PROSITE" id="PS50932">
    <property type="entry name" value="HTH_LACI_2"/>
    <property type="match status" value="1"/>
</dbReference>
<protein>
    <submittedName>
        <fullName evidence="5">LacI family transcriptional regulator</fullName>
    </submittedName>
</protein>
<evidence type="ECO:0000256" key="3">
    <source>
        <dbReference type="ARBA" id="ARBA00023163"/>
    </source>
</evidence>
<dbReference type="GO" id="GO:0000976">
    <property type="term" value="F:transcription cis-regulatory region binding"/>
    <property type="evidence" value="ECO:0007669"/>
    <property type="project" value="TreeGrafter"/>
</dbReference>
<evidence type="ECO:0000256" key="2">
    <source>
        <dbReference type="ARBA" id="ARBA00023125"/>
    </source>
</evidence>
<dbReference type="Proteomes" id="UP000199645">
    <property type="component" value="Unassembled WGS sequence"/>
</dbReference>
<proteinExistence type="predicted"/>
<name>A0A1I2IIA1_9ACTN</name>
<keyword evidence="6" id="KW-1185">Reference proteome</keyword>
<organism evidence="5 6">
    <name type="scientific">Actinoplanes philippinensis</name>
    <dbReference type="NCBI Taxonomy" id="35752"/>
    <lineage>
        <taxon>Bacteria</taxon>
        <taxon>Bacillati</taxon>
        <taxon>Actinomycetota</taxon>
        <taxon>Actinomycetes</taxon>
        <taxon>Micromonosporales</taxon>
        <taxon>Micromonosporaceae</taxon>
        <taxon>Actinoplanes</taxon>
    </lineage>
</organism>
<feature type="domain" description="HTH lacI-type" evidence="4">
    <location>
        <begin position="9"/>
        <end position="51"/>
    </location>
</feature>
<evidence type="ECO:0000259" key="4">
    <source>
        <dbReference type="PROSITE" id="PS50932"/>
    </source>
</evidence>
<dbReference type="SUPFAM" id="SSF53822">
    <property type="entry name" value="Periplasmic binding protein-like I"/>
    <property type="match status" value="1"/>
</dbReference>
<dbReference type="EMBL" id="FONV01000010">
    <property type="protein sequence ID" value="SFF41934.1"/>
    <property type="molecule type" value="Genomic_DNA"/>
</dbReference>
<dbReference type="InterPro" id="IPR046335">
    <property type="entry name" value="LacI/GalR-like_sensor"/>
</dbReference>